<dbReference type="InterPro" id="IPR011528">
    <property type="entry name" value="NERD"/>
</dbReference>
<evidence type="ECO:0000313" key="2">
    <source>
        <dbReference type="EMBL" id="TYS59018.1"/>
    </source>
</evidence>
<sequence>MVILTQLNYLEGKMIIKPLEKTLTIKKLEALLRRIDKNHPKRSQIEQDLAKRMAGYKGEQSMEYHLSFLDERKYYILHALRLQSSSNYCFQMDFLLLTSKYFLIIEIKNIIGQVTFENHFAQFIRTLNGIEEGFYNPLDQVKKQKLRLDSFIESQKMKRPPIKSLVCFTNPQTIIRSDSRVKASQSVMHAHNLFSKLEELNQQFDSSMFTEKELLKISRKLLKQHCEEVVNILKRYDIDRNEIINGVQCPGCSNIPMNRQSGSWFCAKCNLKSKDAHIATLEDYRLLFGPNITHLELKEFLGLATNSTTSKMIYSLGLTHCGSRYRRTYKLK</sequence>
<comment type="caution">
    <text evidence="2">The sequence shown here is derived from an EMBL/GenBank/DDBJ whole genome shotgun (WGS) entry which is preliminary data.</text>
</comment>
<proteinExistence type="predicted"/>
<name>A0AA94WN62_9BACI</name>
<dbReference type="PROSITE" id="PS50965">
    <property type="entry name" value="NERD"/>
    <property type="match status" value="1"/>
</dbReference>
<gene>
    <name evidence="2" type="ORF">FZC74_09740</name>
</gene>
<accession>A0AA94WN62</accession>
<feature type="domain" description="NERD" evidence="1">
    <location>
        <begin position="54"/>
        <end position="171"/>
    </location>
</feature>
<organism evidence="2 3">
    <name type="scientific">Sutcliffiella horikoshii</name>
    <dbReference type="NCBI Taxonomy" id="79883"/>
    <lineage>
        <taxon>Bacteria</taxon>
        <taxon>Bacillati</taxon>
        <taxon>Bacillota</taxon>
        <taxon>Bacilli</taxon>
        <taxon>Bacillales</taxon>
        <taxon>Bacillaceae</taxon>
        <taxon>Sutcliffiella</taxon>
    </lineage>
</organism>
<evidence type="ECO:0000313" key="3">
    <source>
        <dbReference type="Proteomes" id="UP000323393"/>
    </source>
</evidence>
<dbReference type="EMBL" id="VTEU01000003">
    <property type="protein sequence ID" value="TYS59018.1"/>
    <property type="molecule type" value="Genomic_DNA"/>
</dbReference>
<reference evidence="2 3" key="1">
    <citation type="submission" date="2019-08" db="EMBL/GenBank/DDBJ databases">
        <title>Bacillus genomes from the desert of Cuatro Cienegas, Coahuila.</title>
        <authorList>
            <person name="Olmedo-Alvarez G."/>
        </authorList>
    </citation>
    <scope>NUCLEOTIDE SEQUENCE [LARGE SCALE GENOMIC DNA]</scope>
    <source>
        <strain evidence="2 3">CH88_3T</strain>
    </source>
</reference>
<evidence type="ECO:0000259" key="1">
    <source>
        <dbReference type="PROSITE" id="PS50965"/>
    </source>
</evidence>
<dbReference type="Proteomes" id="UP000323393">
    <property type="component" value="Unassembled WGS sequence"/>
</dbReference>
<protein>
    <submittedName>
        <fullName evidence="2">NERD domain-containing protein</fullName>
    </submittedName>
</protein>
<dbReference type="Pfam" id="PF08378">
    <property type="entry name" value="NERD"/>
    <property type="match status" value="1"/>
</dbReference>
<dbReference type="AlphaFoldDB" id="A0AA94WN62"/>